<dbReference type="InterPro" id="IPR000626">
    <property type="entry name" value="Ubiquitin-like_dom"/>
</dbReference>
<evidence type="ECO:0000256" key="4">
    <source>
        <dbReference type="ARBA" id="ARBA00025779"/>
    </source>
</evidence>
<dbReference type="RefSeq" id="XP_052948152.1">
    <property type="nucleotide sequence ID" value="XM_053088380.1"/>
</dbReference>
<dbReference type="SUPFAM" id="SSF54236">
    <property type="entry name" value="Ubiquitin-like"/>
    <property type="match status" value="1"/>
</dbReference>
<reference evidence="7" key="1">
    <citation type="journal article" date="2022" name="G3 (Bethesda)">
        <title>High quality genome of the basidiomycete yeast Dioszegia hungarica PDD-24b-2 isolated from cloud water.</title>
        <authorList>
            <person name="Jarrige D."/>
            <person name="Haridas S."/>
            <person name="Bleykasten-Grosshans C."/>
            <person name="Joly M."/>
            <person name="Nadalig T."/>
            <person name="Sancelme M."/>
            <person name="Vuilleumier S."/>
            <person name="Grigoriev I.V."/>
            <person name="Amato P."/>
            <person name="Bringel F."/>
        </authorList>
    </citation>
    <scope>NUCLEOTIDE SEQUENCE</scope>
    <source>
        <strain evidence="7">PDD-24b-2</strain>
    </source>
</reference>
<gene>
    <name evidence="7" type="ORF">MKK02DRAFT_31816</name>
</gene>
<dbReference type="GO" id="GO:0005634">
    <property type="term" value="C:nucleus"/>
    <property type="evidence" value="ECO:0007669"/>
    <property type="project" value="TreeGrafter"/>
</dbReference>
<keyword evidence="2" id="KW-0963">Cytoplasm</keyword>
<dbReference type="InterPro" id="IPR029071">
    <property type="entry name" value="Ubiquitin-like_domsf"/>
</dbReference>
<evidence type="ECO:0000313" key="8">
    <source>
        <dbReference type="Proteomes" id="UP001164286"/>
    </source>
</evidence>
<dbReference type="PROSITE" id="PS50053">
    <property type="entry name" value="UBIQUITIN_2"/>
    <property type="match status" value="1"/>
</dbReference>
<feature type="domain" description="Ubiquitin-like" evidence="5">
    <location>
        <begin position="3"/>
        <end position="79"/>
    </location>
</feature>
<dbReference type="Pfam" id="PF14560">
    <property type="entry name" value="Ubiquitin_2"/>
    <property type="match status" value="1"/>
</dbReference>
<evidence type="ECO:0000259" key="5">
    <source>
        <dbReference type="PROSITE" id="PS50053"/>
    </source>
</evidence>
<evidence type="ECO:0000256" key="1">
    <source>
        <dbReference type="ARBA" id="ARBA00004496"/>
    </source>
</evidence>
<name>A0AA38HDT0_9TREE</name>
<feature type="domain" description="CAP-Gly" evidence="6">
    <location>
        <begin position="173"/>
        <end position="215"/>
    </location>
</feature>
<evidence type="ECO:0000256" key="3">
    <source>
        <dbReference type="ARBA" id="ARBA00023186"/>
    </source>
</evidence>
<dbReference type="EMBL" id="JAKWFO010000003">
    <property type="protein sequence ID" value="KAI9638375.1"/>
    <property type="molecule type" value="Genomic_DNA"/>
</dbReference>
<dbReference type="InterPro" id="IPR036859">
    <property type="entry name" value="CAP-Gly_dom_sf"/>
</dbReference>
<dbReference type="InterPro" id="IPR000938">
    <property type="entry name" value="CAP-Gly_domain"/>
</dbReference>
<dbReference type="Gene3D" id="2.30.30.190">
    <property type="entry name" value="CAP Gly-rich-like domain"/>
    <property type="match status" value="1"/>
</dbReference>
<evidence type="ECO:0000259" key="6">
    <source>
        <dbReference type="PROSITE" id="PS50245"/>
    </source>
</evidence>
<dbReference type="SUPFAM" id="SSF74924">
    <property type="entry name" value="Cap-Gly domain"/>
    <property type="match status" value="1"/>
</dbReference>
<organism evidence="7 8">
    <name type="scientific">Dioszegia hungarica</name>
    <dbReference type="NCBI Taxonomy" id="4972"/>
    <lineage>
        <taxon>Eukaryota</taxon>
        <taxon>Fungi</taxon>
        <taxon>Dikarya</taxon>
        <taxon>Basidiomycota</taxon>
        <taxon>Agaricomycotina</taxon>
        <taxon>Tremellomycetes</taxon>
        <taxon>Tremellales</taxon>
        <taxon>Bulleribasidiaceae</taxon>
        <taxon>Dioszegia</taxon>
    </lineage>
</organism>
<dbReference type="GO" id="GO:0005938">
    <property type="term" value="C:cell cortex"/>
    <property type="evidence" value="ECO:0007669"/>
    <property type="project" value="TreeGrafter"/>
</dbReference>
<dbReference type="Pfam" id="PF01302">
    <property type="entry name" value="CAP_GLY"/>
    <property type="match status" value="1"/>
</dbReference>
<dbReference type="AlphaFoldDB" id="A0AA38HDT0"/>
<comment type="subcellular location">
    <subcellularLocation>
        <location evidence="1">Cytoplasm</location>
    </subcellularLocation>
</comment>
<dbReference type="Proteomes" id="UP001164286">
    <property type="component" value="Unassembled WGS sequence"/>
</dbReference>
<evidence type="ECO:0000313" key="7">
    <source>
        <dbReference type="EMBL" id="KAI9638375.1"/>
    </source>
</evidence>
<dbReference type="GO" id="GO:0031122">
    <property type="term" value="P:cytoplasmic microtubule organization"/>
    <property type="evidence" value="ECO:0007669"/>
    <property type="project" value="TreeGrafter"/>
</dbReference>
<dbReference type="GeneID" id="77727585"/>
<dbReference type="PANTHER" id="PTHR18916">
    <property type="entry name" value="DYNACTIN 1-RELATED MICROTUBULE-BINDING"/>
    <property type="match status" value="1"/>
</dbReference>
<dbReference type="PROSITE" id="PS50245">
    <property type="entry name" value="CAP_GLY_2"/>
    <property type="match status" value="1"/>
</dbReference>
<dbReference type="GO" id="GO:0035371">
    <property type="term" value="C:microtubule plus-end"/>
    <property type="evidence" value="ECO:0007669"/>
    <property type="project" value="TreeGrafter"/>
</dbReference>
<keyword evidence="3" id="KW-0143">Chaperone</keyword>
<protein>
    <submittedName>
        <fullName evidence="7">Tubulin-folding cofactor B</fullName>
    </submittedName>
</protein>
<dbReference type="SMART" id="SM01052">
    <property type="entry name" value="CAP_GLY"/>
    <property type="match status" value="1"/>
</dbReference>
<proteinExistence type="inferred from homology"/>
<dbReference type="PANTHER" id="PTHR18916:SF85">
    <property type="entry name" value="TUBULIN-FOLDING COFACTOR B"/>
    <property type="match status" value="1"/>
</dbReference>
<dbReference type="GO" id="GO:0051010">
    <property type="term" value="F:microtubule plus-end binding"/>
    <property type="evidence" value="ECO:0007669"/>
    <property type="project" value="TreeGrafter"/>
</dbReference>
<accession>A0AA38HDT0</accession>
<dbReference type="Gene3D" id="3.10.20.90">
    <property type="entry name" value="Phosphatidylinositol 3-kinase Catalytic Subunit, Chain A, domain 1"/>
    <property type="match status" value="1"/>
</dbReference>
<sequence length="236" mass="25698">MLISVFVTSPDTHSERRLESSLTVQQLKDKLTPITGVSPQNQVLRLYRSSESKEAIASLDDESRTLESYGVAEFNCIKVDNTDPTARAGEWNDVSGVDKFELSAEEYEARNDTVLSHLKANKLGRFADVPEPLSFALPPPSSAPSDVVVGARCQVEATSSDLARIGTVRFVGEAEIGKGGVWVGVELDEPTGKGDGSVNGKTFFKCRPSHAVFVRSDKITVGDYPEEDLMDDEDEI</sequence>
<keyword evidence="8" id="KW-1185">Reference proteome</keyword>
<comment type="similarity">
    <text evidence="4">Belongs to the TBCB family.</text>
</comment>
<evidence type="ECO:0000256" key="2">
    <source>
        <dbReference type="ARBA" id="ARBA00022490"/>
    </source>
</evidence>
<comment type="caution">
    <text evidence="7">The sequence shown here is derived from an EMBL/GenBank/DDBJ whole genome shotgun (WGS) entry which is preliminary data.</text>
</comment>